<proteinExistence type="predicted"/>
<dbReference type="EMBL" id="CP155447">
    <property type="protein sequence ID" value="XBH05576.1"/>
    <property type="molecule type" value="Genomic_DNA"/>
</dbReference>
<reference evidence="2" key="1">
    <citation type="submission" date="2024-05" db="EMBL/GenBank/DDBJ databases">
        <title>Planctomycetes of the genus Singulisphaera possess chitinolytic capabilities.</title>
        <authorList>
            <person name="Ivanova A."/>
        </authorList>
    </citation>
    <scope>NUCLEOTIDE SEQUENCE</scope>
    <source>
        <strain evidence="2">Ch08T</strain>
    </source>
</reference>
<protein>
    <submittedName>
        <fullName evidence="2">DUF559 domain-containing protein</fullName>
    </submittedName>
</protein>
<dbReference type="Gene3D" id="3.40.960.10">
    <property type="entry name" value="VSR Endonuclease"/>
    <property type="match status" value="1"/>
</dbReference>
<accession>A0AAU7CK88</accession>
<gene>
    <name evidence="2" type="ORF">V5E97_06025</name>
</gene>
<organism evidence="2">
    <name type="scientific">Singulisphaera sp. Ch08</name>
    <dbReference type="NCBI Taxonomy" id="3120278"/>
    <lineage>
        <taxon>Bacteria</taxon>
        <taxon>Pseudomonadati</taxon>
        <taxon>Planctomycetota</taxon>
        <taxon>Planctomycetia</taxon>
        <taxon>Isosphaerales</taxon>
        <taxon>Isosphaeraceae</taxon>
        <taxon>Singulisphaera</taxon>
    </lineage>
</organism>
<feature type="domain" description="DUF559" evidence="1">
    <location>
        <begin position="101"/>
        <end position="167"/>
    </location>
</feature>
<dbReference type="AlphaFoldDB" id="A0AAU7CK88"/>
<name>A0AAU7CK88_9BACT</name>
<dbReference type="InterPro" id="IPR007569">
    <property type="entry name" value="DUF559"/>
</dbReference>
<evidence type="ECO:0000259" key="1">
    <source>
        <dbReference type="Pfam" id="PF04480"/>
    </source>
</evidence>
<evidence type="ECO:0000313" key="2">
    <source>
        <dbReference type="EMBL" id="XBH05576.1"/>
    </source>
</evidence>
<dbReference type="RefSeq" id="WP_406698404.1">
    <property type="nucleotide sequence ID" value="NZ_CP155447.1"/>
</dbReference>
<dbReference type="Pfam" id="PF04480">
    <property type="entry name" value="DUF559"/>
    <property type="match status" value="1"/>
</dbReference>
<sequence length="170" mass="19323">MEAALPPDAVVVKFDVSVEVSVVVEVWLRWRTPPRRYASIGFVHNQVADSSKVRTTWNNLRFRSHSEMRIAVALDESGALFLPNCMGRLSTPAGRKNLECDFLVCYEGKWGILEVDGEPYHPASRAAQDHERDRLFRAYGIRVVERFDANECFENAKGVVQKFLAILARI</sequence>